<comment type="caution">
    <text evidence="2">The sequence shown here is derived from an EMBL/GenBank/DDBJ whole genome shotgun (WGS) entry which is preliminary data.</text>
</comment>
<name>A0A7J6MMN9_PERCH</name>
<sequence length="148" mass="16308">MTLSNLFEVVVISILVKPQLAEVAALGKYIGWDQDYRFYCEMTVKSSSEMQIVADVKLERGTNRGTCIYCYFVYGVSEGFGKNRSRGIGGDSLYQVDSIYPPEDPTTACLDALGGLIGVGDDCRWNAYPKNGRMVLDGCGSHWDLGHT</sequence>
<accession>A0A7J6MMN9</accession>
<protein>
    <submittedName>
        <fullName evidence="2">Uncharacterized protein</fullName>
    </submittedName>
</protein>
<evidence type="ECO:0000313" key="2">
    <source>
        <dbReference type="EMBL" id="KAF4672868.1"/>
    </source>
</evidence>
<dbReference type="AlphaFoldDB" id="A0A7J6MMN9"/>
<keyword evidence="1" id="KW-0732">Signal</keyword>
<dbReference type="OrthoDB" id="438876at2759"/>
<evidence type="ECO:0000256" key="1">
    <source>
        <dbReference type="SAM" id="SignalP"/>
    </source>
</evidence>
<feature type="signal peptide" evidence="1">
    <location>
        <begin position="1"/>
        <end position="21"/>
    </location>
</feature>
<organism evidence="2 3">
    <name type="scientific">Perkinsus chesapeaki</name>
    <name type="common">Clam parasite</name>
    <name type="synonym">Perkinsus andrewsi</name>
    <dbReference type="NCBI Taxonomy" id="330153"/>
    <lineage>
        <taxon>Eukaryota</taxon>
        <taxon>Sar</taxon>
        <taxon>Alveolata</taxon>
        <taxon>Perkinsozoa</taxon>
        <taxon>Perkinsea</taxon>
        <taxon>Perkinsida</taxon>
        <taxon>Perkinsidae</taxon>
        <taxon>Perkinsus</taxon>
    </lineage>
</organism>
<evidence type="ECO:0000313" key="3">
    <source>
        <dbReference type="Proteomes" id="UP000591131"/>
    </source>
</evidence>
<dbReference type="EMBL" id="JAAPAO010000097">
    <property type="protein sequence ID" value="KAF4672868.1"/>
    <property type="molecule type" value="Genomic_DNA"/>
</dbReference>
<proteinExistence type="predicted"/>
<feature type="chain" id="PRO_5029479165" evidence="1">
    <location>
        <begin position="22"/>
        <end position="148"/>
    </location>
</feature>
<gene>
    <name evidence="2" type="ORF">FOL47_011288</name>
</gene>
<dbReference type="Proteomes" id="UP000591131">
    <property type="component" value="Unassembled WGS sequence"/>
</dbReference>
<reference evidence="2 3" key="1">
    <citation type="submission" date="2020-04" db="EMBL/GenBank/DDBJ databases">
        <title>Perkinsus chesapeaki whole genome sequence.</title>
        <authorList>
            <person name="Bogema D.R."/>
        </authorList>
    </citation>
    <scope>NUCLEOTIDE SEQUENCE [LARGE SCALE GENOMIC DNA]</scope>
    <source>
        <strain evidence="2">ATCC PRA-425</strain>
    </source>
</reference>
<keyword evidence="3" id="KW-1185">Reference proteome</keyword>